<feature type="compositionally biased region" description="Basic and acidic residues" evidence="1">
    <location>
        <begin position="158"/>
        <end position="204"/>
    </location>
</feature>
<dbReference type="Proteomes" id="UP000030758">
    <property type="component" value="Unassembled WGS sequence"/>
</dbReference>
<feature type="compositionally biased region" description="Basic and acidic residues" evidence="1">
    <location>
        <begin position="102"/>
        <end position="113"/>
    </location>
</feature>
<feature type="compositionally biased region" description="Basic and acidic residues" evidence="1">
    <location>
        <begin position="213"/>
        <end position="238"/>
    </location>
</feature>
<evidence type="ECO:0000256" key="1">
    <source>
        <dbReference type="SAM" id="MobiDB-lite"/>
    </source>
</evidence>
<evidence type="ECO:0000313" key="3">
    <source>
        <dbReference type="EMBL" id="KFD72158.1"/>
    </source>
</evidence>
<sequence>MKGESVSKKAGVSAWRKKGKQKRKVMSKEEYLKCLPIGVGKRVTLDDGSDPMEEFDFDDSLCPSSDDDDAPVNQLLLDRWINESDNEDFSKVLSADPQFVKGRKEADEKEKSRSFQKIESTTAATEIVDKAEEVEDDEGKEPQKEPPPTTRSSPAKPKRADDEGKTGQHYAEAEKTNSKAEEGSKATKPEVADETVEANKEAKHQLQTSNANKAEREEKATSYQKGDESPKFAKSNKFEEIEDWKTAVLREIAARRHDLVISPYDEGIPIWMRPITDLEKRDSESDPMEEDKESHEDSESQD</sequence>
<keyword evidence="4" id="KW-1185">Reference proteome</keyword>
<feature type="compositionally biased region" description="Basic and acidic residues" evidence="1">
    <location>
        <begin position="292"/>
        <end position="302"/>
    </location>
</feature>
<reference evidence="2 4" key="1">
    <citation type="journal article" date="2014" name="Nat. Genet.">
        <title>Genome and transcriptome of the porcine whipworm Trichuris suis.</title>
        <authorList>
            <person name="Jex A.R."/>
            <person name="Nejsum P."/>
            <person name="Schwarz E.M."/>
            <person name="Hu L."/>
            <person name="Young N.D."/>
            <person name="Hall R.S."/>
            <person name="Korhonen P.K."/>
            <person name="Liao S."/>
            <person name="Thamsborg S."/>
            <person name="Xia J."/>
            <person name="Xu P."/>
            <person name="Wang S."/>
            <person name="Scheerlinck J.P."/>
            <person name="Hofmann A."/>
            <person name="Sternberg P.W."/>
            <person name="Wang J."/>
            <person name="Gasser R.B."/>
        </authorList>
    </citation>
    <scope>NUCLEOTIDE SEQUENCE [LARGE SCALE GENOMIC DNA]</scope>
    <source>
        <strain evidence="3">DCEP-RM93F</strain>
        <strain evidence="2">DCEP-RM93M</strain>
    </source>
</reference>
<feature type="region of interest" description="Disordered" evidence="1">
    <location>
        <begin position="278"/>
        <end position="302"/>
    </location>
</feature>
<evidence type="ECO:0000313" key="4">
    <source>
        <dbReference type="Proteomes" id="UP000030764"/>
    </source>
</evidence>
<protein>
    <submittedName>
        <fullName evidence="2">Uncharacterized protein</fullName>
    </submittedName>
</protein>
<feature type="compositionally biased region" description="Acidic residues" evidence="1">
    <location>
        <begin position="47"/>
        <end position="70"/>
    </location>
</feature>
<feature type="region of interest" description="Disordered" evidence="1">
    <location>
        <begin position="1"/>
        <end position="26"/>
    </location>
</feature>
<feature type="region of interest" description="Disordered" evidence="1">
    <location>
        <begin position="95"/>
        <end position="238"/>
    </location>
</feature>
<feature type="compositionally biased region" description="Basic residues" evidence="1">
    <location>
        <begin position="15"/>
        <end position="25"/>
    </location>
</feature>
<name>A0A085MCQ4_9BILA</name>
<dbReference type="EMBL" id="KL367479">
    <property type="protein sequence ID" value="KFD72158.1"/>
    <property type="molecule type" value="Genomic_DNA"/>
</dbReference>
<feature type="region of interest" description="Disordered" evidence="1">
    <location>
        <begin position="43"/>
        <end position="71"/>
    </location>
</feature>
<dbReference type="EMBL" id="KL363203">
    <property type="protein sequence ID" value="KFD55000.1"/>
    <property type="molecule type" value="Genomic_DNA"/>
</dbReference>
<gene>
    <name evidence="2" type="ORF">M513_04182</name>
    <name evidence="3" type="ORF">M514_04182</name>
</gene>
<evidence type="ECO:0000313" key="2">
    <source>
        <dbReference type="EMBL" id="KFD55000.1"/>
    </source>
</evidence>
<dbReference type="AlphaFoldDB" id="A0A085MCQ4"/>
<dbReference type="Proteomes" id="UP000030764">
    <property type="component" value="Unassembled WGS sequence"/>
</dbReference>
<feature type="compositionally biased region" description="Polar residues" evidence="1">
    <location>
        <begin position="115"/>
        <end position="124"/>
    </location>
</feature>
<proteinExistence type="predicted"/>
<accession>A0A085MCQ4</accession>
<organism evidence="2 4">
    <name type="scientific">Trichuris suis</name>
    <name type="common">pig whipworm</name>
    <dbReference type="NCBI Taxonomy" id="68888"/>
    <lineage>
        <taxon>Eukaryota</taxon>
        <taxon>Metazoa</taxon>
        <taxon>Ecdysozoa</taxon>
        <taxon>Nematoda</taxon>
        <taxon>Enoplea</taxon>
        <taxon>Dorylaimia</taxon>
        <taxon>Trichinellida</taxon>
        <taxon>Trichuridae</taxon>
        <taxon>Trichuris</taxon>
    </lineage>
</organism>